<dbReference type="Pfam" id="PF22776">
    <property type="entry name" value="K_trans_C"/>
    <property type="match status" value="1"/>
</dbReference>
<evidence type="ECO:0000313" key="4">
    <source>
        <dbReference type="Proteomes" id="UP000681967"/>
    </source>
</evidence>
<dbReference type="EMBL" id="CAJOBH010120512">
    <property type="protein sequence ID" value="CAF4709013.1"/>
    <property type="molecule type" value="Genomic_DNA"/>
</dbReference>
<name>A0A8S3AHS7_9BILA</name>
<reference evidence="2" key="1">
    <citation type="submission" date="2021-02" db="EMBL/GenBank/DDBJ databases">
        <authorList>
            <person name="Nowell W R."/>
        </authorList>
    </citation>
    <scope>NUCLEOTIDE SEQUENCE</scope>
</reference>
<dbReference type="Proteomes" id="UP000681720">
    <property type="component" value="Unassembled WGS sequence"/>
</dbReference>
<protein>
    <recommendedName>
        <fullName evidence="1">K+ potassium transporter C-terminal domain-containing protein</fullName>
    </recommendedName>
</protein>
<evidence type="ECO:0000313" key="3">
    <source>
        <dbReference type="EMBL" id="CAF4870048.1"/>
    </source>
</evidence>
<dbReference type="EMBL" id="CAJOBJ010167460">
    <property type="protein sequence ID" value="CAF4870048.1"/>
    <property type="molecule type" value="Genomic_DNA"/>
</dbReference>
<evidence type="ECO:0000313" key="2">
    <source>
        <dbReference type="EMBL" id="CAF4709013.1"/>
    </source>
</evidence>
<accession>A0A8S3AHS7</accession>
<gene>
    <name evidence="2" type="ORF">BYL167_LOCUS44403</name>
    <name evidence="3" type="ORF">GIL414_LOCUS50334</name>
</gene>
<proteinExistence type="predicted"/>
<feature type="non-terminal residue" evidence="2">
    <location>
        <position position="76"/>
    </location>
</feature>
<comment type="caution">
    <text evidence="2">The sequence shown here is derived from an EMBL/GenBank/DDBJ whole genome shotgun (WGS) entry which is preliminary data.</text>
</comment>
<feature type="domain" description="K+ potassium transporter C-terminal" evidence="1">
    <location>
        <begin position="2"/>
        <end position="71"/>
    </location>
</feature>
<dbReference type="InterPro" id="IPR053952">
    <property type="entry name" value="K_trans_C"/>
</dbReference>
<dbReference type="Proteomes" id="UP000681967">
    <property type="component" value="Unassembled WGS sequence"/>
</dbReference>
<sequence length="76" mass="8888">MPSIDDDQRLIVRTFGNNIFHITSIFGYVETNISLFNILYLAQQLYNVPITNDESEITFFLPNETIHVNTHGWKAW</sequence>
<organism evidence="2 4">
    <name type="scientific">Rotaria magnacalcarata</name>
    <dbReference type="NCBI Taxonomy" id="392030"/>
    <lineage>
        <taxon>Eukaryota</taxon>
        <taxon>Metazoa</taxon>
        <taxon>Spiralia</taxon>
        <taxon>Gnathifera</taxon>
        <taxon>Rotifera</taxon>
        <taxon>Eurotatoria</taxon>
        <taxon>Bdelloidea</taxon>
        <taxon>Philodinida</taxon>
        <taxon>Philodinidae</taxon>
        <taxon>Rotaria</taxon>
    </lineage>
</organism>
<dbReference type="AlphaFoldDB" id="A0A8S3AHS7"/>
<evidence type="ECO:0000259" key="1">
    <source>
        <dbReference type="Pfam" id="PF22776"/>
    </source>
</evidence>